<protein>
    <submittedName>
        <fullName evidence="2">Uncharacterized protein</fullName>
    </submittedName>
</protein>
<dbReference type="AlphaFoldDB" id="A0A974HT47"/>
<evidence type="ECO:0000313" key="3">
    <source>
        <dbReference type="Proteomes" id="UP000694892"/>
    </source>
</evidence>
<feature type="compositionally biased region" description="Basic residues" evidence="1">
    <location>
        <begin position="213"/>
        <end position="226"/>
    </location>
</feature>
<proteinExistence type="predicted"/>
<accession>A0A974HT47</accession>
<dbReference type="Proteomes" id="UP000694892">
    <property type="component" value="Chromosome 3L"/>
</dbReference>
<feature type="region of interest" description="Disordered" evidence="1">
    <location>
        <begin position="175"/>
        <end position="226"/>
    </location>
</feature>
<reference evidence="3" key="1">
    <citation type="journal article" date="2016" name="Nature">
        <title>Genome evolution in the allotetraploid frog Xenopus laevis.</title>
        <authorList>
            <person name="Session A.M."/>
            <person name="Uno Y."/>
            <person name="Kwon T."/>
            <person name="Chapman J.A."/>
            <person name="Toyoda A."/>
            <person name="Takahashi S."/>
            <person name="Fukui A."/>
            <person name="Hikosaka A."/>
            <person name="Suzuki A."/>
            <person name="Kondo M."/>
            <person name="van Heeringen S.J."/>
            <person name="Quigley I."/>
            <person name="Heinz S."/>
            <person name="Ogino H."/>
            <person name="Ochi H."/>
            <person name="Hellsten U."/>
            <person name="Lyons J.B."/>
            <person name="Simakov O."/>
            <person name="Putnam N."/>
            <person name="Stites J."/>
            <person name="Kuroki Y."/>
            <person name="Tanaka T."/>
            <person name="Michiue T."/>
            <person name="Watanabe M."/>
            <person name="Bogdanovic O."/>
            <person name="Lister R."/>
            <person name="Georgiou G."/>
            <person name="Paranjpe S.S."/>
            <person name="van Kruijsbergen I."/>
            <person name="Shu S."/>
            <person name="Carlson J."/>
            <person name="Kinoshita T."/>
            <person name="Ohta Y."/>
            <person name="Mawaribuchi S."/>
            <person name="Jenkins J."/>
            <person name="Grimwood J."/>
            <person name="Schmutz J."/>
            <person name="Mitros T."/>
            <person name="Mozaffari S.V."/>
            <person name="Suzuki Y."/>
            <person name="Haramoto Y."/>
            <person name="Yamamoto T.S."/>
            <person name="Takagi C."/>
            <person name="Heald R."/>
            <person name="Miller K."/>
            <person name="Haudenschild C."/>
            <person name="Kitzman J."/>
            <person name="Nakayama T."/>
            <person name="Izutsu Y."/>
            <person name="Robert J."/>
            <person name="Fortriede J."/>
            <person name="Burns K."/>
            <person name="Lotay V."/>
            <person name="Karimi K."/>
            <person name="Yasuoka Y."/>
            <person name="Dichmann D.S."/>
            <person name="Flajnik M.F."/>
            <person name="Houston D.W."/>
            <person name="Shendure J."/>
            <person name="DuPasquier L."/>
            <person name="Vize P.D."/>
            <person name="Zorn A.M."/>
            <person name="Ito M."/>
            <person name="Marcotte E.M."/>
            <person name="Wallingford J.B."/>
            <person name="Ito Y."/>
            <person name="Asashima M."/>
            <person name="Ueno N."/>
            <person name="Matsuda Y."/>
            <person name="Veenstra G.J."/>
            <person name="Fujiyama A."/>
            <person name="Harland R.M."/>
            <person name="Taira M."/>
            <person name="Rokhsar D.S."/>
        </authorList>
    </citation>
    <scope>NUCLEOTIDE SEQUENCE [LARGE SCALE GENOMIC DNA]</scope>
    <source>
        <strain evidence="3">J</strain>
    </source>
</reference>
<organism evidence="2 3">
    <name type="scientific">Xenopus laevis</name>
    <name type="common">African clawed frog</name>
    <dbReference type="NCBI Taxonomy" id="8355"/>
    <lineage>
        <taxon>Eukaryota</taxon>
        <taxon>Metazoa</taxon>
        <taxon>Chordata</taxon>
        <taxon>Craniata</taxon>
        <taxon>Vertebrata</taxon>
        <taxon>Euteleostomi</taxon>
        <taxon>Amphibia</taxon>
        <taxon>Batrachia</taxon>
        <taxon>Anura</taxon>
        <taxon>Pipoidea</taxon>
        <taxon>Pipidae</taxon>
        <taxon>Xenopodinae</taxon>
        <taxon>Xenopus</taxon>
        <taxon>Xenopus</taxon>
    </lineage>
</organism>
<name>A0A974HT47_XENLA</name>
<evidence type="ECO:0000313" key="2">
    <source>
        <dbReference type="EMBL" id="OCT89507.1"/>
    </source>
</evidence>
<evidence type="ECO:0000256" key="1">
    <source>
        <dbReference type="SAM" id="MobiDB-lite"/>
    </source>
</evidence>
<sequence length="226" mass="25948">MTFAYSDQDAKRITDAVVRQNEFLNSKDCFQEFHVLERLQRIYIAYDLHLRTLAEYVKLQRIPRGLRAHLSPTLFSDNDQYCTKWEAIVNKCSLDLMLLTMEQLQSALPEVKGEADRAEENIRNSFAIPAVSGGMAKLTDHLAKFRAEVEGRKRNKFKRDAEDYKAGNVYRWKSKGYGGSPRNPSTSSISFLDGSQATATSEEESVEGASTKKQPRAYNRRRPKRW</sequence>
<dbReference type="EMBL" id="CM004470">
    <property type="protein sequence ID" value="OCT89507.1"/>
    <property type="molecule type" value="Genomic_DNA"/>
</dbReference>
<gene>
    <name evidence="2" type="ORF">XELAEV_18018128mg</name>
</gene>
<feature type="compositionally biased region" description="Polar residues" evidence="1">
    <location>
        <begin position="182"/>
        <end position="200"/>
    </location>
</feature>